<evidence type="ECO:0000256" key="6">
    <source>
        <dbReference type="ARBA" id="ARBA00022982"/>
    </source>
</evidence>
<accession>A0A2S6GXX7</accession>
<gene>
    <name evidence="10" type="ORF">B0F88_109138</name>
</gene>
<keyword evidence="7" id="KW-0535">Nitrogen fixation</keyword>
<evidence type="ECO:0000256" key="5">
    <source>
        <dbReference type="ARBA" id="ARBA00022643"/>
    </source>
</evidence>
<comment type="cofactor">
    <cofactor evidence="1 8">
        <name>FMN</name>
        <dbReference type="ChEBI" id="CHEBI:58210"/>
    </cofactor>
</comment>
<organism evidence="10 11">
    <name type="scientific">Methylobacter tundripaludum</name>
    <dbReference type="NCBI Taxonomy" id="173365"/>
    <lineage>
        <taxon>Bacteria</taxon>
        <taxon>Pseudomonadati</taxon>
        <taxon>Pseudomonadota</taxon>
        <taxon>Gammaproteobacteria</taxon>
        <taxon>Methylococcales</taxon>
        <taxon>Methylococcaceae</taxon>
        <taxon>Methylobacter</taxon>
    </lineage>
</organism>
<dbReference type="PROSITE" id="PS00201">
    <property type="entry name" value="FLAVODOXIN"/>
    <property type="match status" value="1"/>
</dbReference>
<name>A0A2S6GXX7_9GAMM</name>
<dbReference type="SUPFAM" id="SSF52218">
    <property type="entry name" value="Flavoproteins"/>
    <property type="match status" value="1"/>
</dbReference>
<dbReference type="Gene3D" id="3.40.50.360">
    <property type="match status" value="1"/>
</dbReference>
<dbReference type="GO" id="GO:0009055">
    <property type="term" value="F:electron transfer activity"/>
    <property type="evidence" value="ECO:0007669"/>
    <property type="project" value="UniProtKB-UniRule"/>
</dbReference>
<dbReference type="PANTHER" id="PTHR42809:SF1">
    <property type="entry name" value="FLAVODOXIN 1"/>
    <property type="match status" value="1"/>
</dbReference>
<sequence>MAKVGVFFGTDTGNTRRIAKDITTALGSAVAAKPVNVRNATVEDMLAYDTLILGTPTYGEGQLPGLSTGNATESWEEFLPKLAGQDFSGKKVAIYGLGNQKSYPVEFVDAMYYVYEQFKQCGATLIGAWDTEGYSFKSSKAVVDNRFVGLALDQENQKDLTPARLETWLTMLTQAWS</sequence>
<protein>
    <recommendedName>
        <fullName evidence="8">Flavodoxin</fullName>
    </recommendedName>
</protein>
<keyword evidence="3 8" id="KW-0813">Transport</keyword>
<comment type="function">
    <text evidence="8">Low-potential electron donor to a number of redox enzymes.</text>
</comment>
<dbReference type="RefSeq" id="WP_104424202.1">
    <property type="nucleotide sequence ID" value="NZ_PTIY01000009.1"/>
</dbReference>
<dbReference type="InterPro" id="IPR008254">
    <property type="entry name" value="Flavodoxin/NO_synth"/>
</dbReference>
<keyword evidence="4 8" id="KW-0285">Flavoprotein</keyword>
<dbReference type="InterPro" id="IPR050619">
    <property type="entry name" value="Flavodoxin"/>
</dbReference>
<evidence type="ECO:0000256" key="7">
    <source>
        <dbReference type="ARBA" id="ARBA00023231"/>
    </source>
</evidence>
<dbReference type="GO" id="GO:0010181">
    <property type="term" value="F:FMN binding"/>
    <property type="evidence" value="ECO:0007669"/>
    <property type="project" value="UniProtKB-UniRule"/>
</dbReference>
<dbReference type="EMBL" id="PTIY01000009">
    <property type="protein sequence ID" value="PPK70037.1"/>
    <property type="molecule type" value="Genomic_DNA"/>
</dbReference>
<evidence type="ECO:0000256" key="4">
    <source>
        <dbReference type="ARBA" id="ARBA00022630"/>
    </source>
</evidence>
<dbReference type="NCBIfam" id="TIGR01752">
    <property type="entry name" value="flav_long"/>
    <property type="match status" value="1"/>
</dbReference>
<evidence type="ECO:0000256" key="2">
    <source>
        <dbReference type="ARBA" id="ARBA00005267"/>
    </source>
</evidence>
<dbReference type="InterPro" id="IPR001094">
    <property type="entry name" value="Flavdoxin-like"/>
</dbReference>
<dbReference type="OrthoDB" id="359268at2"/>
<comment type="similarity">
    <text evidence="2 8">Belongs to the flavodoxin family.</text>
</comment>
<evidence type="ECO:0000256" key="3">
    <source>
        <dbReference type="ARBA" id="ARBA00022448"/>
    </source>
</evidence>
<keyword evidence="5 8" id="KW-0288">FMN</keyword>
<dbReference type="PROSITE" id="PS50902">
    <property type="entry name" value="FLAVODOXIN_LIKE"/>
    <property type="match status" value="1"/>
</dbReference>
<dbReference type="AlphaFoldDB" id="A0A2S6GXX7"/>
<dbReference type="PANTHER" id="PTHR42809">
    <property type="entry name" value="FLAVODOXIN 2"/>
    <property type="match status" value="1"/>
</dbReference>
<dbReference type="InterPro" id="IPR029039">
    <property type="entry name" value="Flavoprotein-like_sf"/>
</dbReference>
<dbReference type="NCBIfam" id="NF006739">
    <property type="entry name" value="PRK09267.1-5"/>
    <property type="match status" value="1"/>
</dbReference>
<dbReference type="Pfam" id="PF00258">
    <property type="entry name" value="Flavodoxin_1"/>
    <property type="match status" value="1"/>
</dbReference>
<evidence type="ECO:0000313" key="10">
    <source>
        <dbReference type="EMBL" id="PPK70037.1"/>
    </source>
</evidence>
<dbReference type="InterPro" id="IPR001226">
    <property type="entry name" value="Flavodoxin_CS"/>
</dbReference>
<evidence type="ECO:0000313" key="11">
    <source>
        <dbReference type="Proteomes" id="UP000238071"/>
    </source>
</evidence>
<comment type="caution">
    <text evidence="10">The sequence shown here is derived from an EMBL/GenBank/DDBJ whole genome shotgun (WGS) entry which is preliminary data.</text>
</comment>
<keyword evidence="6 8" id="KW-0249">Electron transport</keyword>
<dbReference type="Proteomes" id="UP000238071">
    <property type="component" value="Unassembled WGS sequence"/>
</dbReference>
<feature type="domain" description="Flavodoxin-like" evidence="9">
    <location>
        <begin position="4"/>
        <end position="173"/>
    </location>
</feature>
<proteinExistence type="inferred from homology"/>
<dbReference type="PRINTS" id="PR00369">
    <property type="entry name" value="FLAVODOXIN"/>
</dbReference>
<evidence type="ECO:0000256" key="1">
    <source>
        <dbReference type="ARBA" id="ARBA00001917"/>
    </source>
</evidence>
<evidence type="ECO:0000256" key="8">
    <source>
        <dbReference type="PIRNR" id="PIRNR038996"/>
    </source>
</evidence>
<dbReference type="PIRSF" id="PIRSF038996">
    <property type="entry name" value="FldA"/>
    <property type="match status" value="1"/>
</dbReference>
<keyword evidence="11" id="KW-1185">Reference proteome</keyword>
<reference evidence="10 11" key="1">
    <citation type="submission" date="2018-02" db="EMBL/GenBank/DDBJ databases">
        <title>Subsurface microbial communities from deep shales in Ohio and West Virginia, USA.</title>
        <authorList>
            <person name="Wrighton K."/>
        </authorList>
    </citation>
    <scope>NUCLEOTIDE SEQUENCE [LARGE SCALE GENOMIC DNA]</scope>
    <source>
        <strain evidence="10 11">OWC-G53F</strain>
    </source>
</reference>
<evidence type="ECO:0000259" key="9">
    <source>
        <dbReference type="PROSITE" id="PS50902"/>
    </source>
</evidence>
<dbReference type="InterPro" id="IPR010086">
    <property type="entry name" value="Flavodoxin_lc"/>
</dbReference>